<dbReference type="EMBL" id="MKWS01000009">
    <property type="protein sequence ID" value="RVD77000.1"/>
    <property type="molecule type" value="Genomic_DNA"/>
</dbReference>
<keyword evidence="1" id="KW-0732">Signal</keyword>
<proteinExistence type="predicted"/>
<organism evidence="2 3">
    <name type="scientific">Pseudomonas koreensis</name>
    <dbReference type="NCBI Taxonomy" id="198620"/>
    <lineage>
        <taxon>Bacteria</taxon>
        <taxon>Pseudomonadati</taxon>
        <taxon>Pseudomonadota</taxon>
        <taxon>Gammaproteobacteria</taxon>
        <taxon>Pseudomonadales</taxon>
        <taxon>Pseudomonadaceae</taxon>
        <taxon>Pseudomonas</taxon>
    </lineage>
</organism>
<protein>
    <recommendedName>
        <fullName evidence="4">DUF2790 domain-containing protein</fullName>
    </recommendedName>
</protein>
<name>A0AA94EME4_9PSED</name>
<evidence type="ECO:0000256" key="1">
    <source>
        <dbReference type="SAM" id="SignalP"/>
    </source>
</evidence>
<accession>A0AA94EME4</accession>
<reference evidence="2 3" key="1">
    <citation type="submission" date="2016-10" db="EMBL/GenBank/DDBJ databases">
        <title>Search of new enzymes for the oxidation of sulfur compounds.</title>
        <authorList>
            <person name="Novo A."/>
            <person name="Moreira I.S."/>
            <person name="Castro P.M."/>
        </authorList>
    </citation>
    <scope>NUCLEOTIDE SEQUENCE [LARGE SCALE GENOMIC DNA]</scope>
    <source>
        <strain evidence="2 3">A9</strain>
    </source>
</reference>
<gene>
    <name evidence="2" type="ORF">A9HBioS_3023</name>
</gene>
<dbReference type="Proteomes" id="UP000288002">
    <property type="component" value="Unassembled WGS sequence"/>
</dbReference>
<feature type="chain" id="PRO_5041656527" description="DUF2790 domain-containing protein" evidence="1">
    <location>
        <begin position="19"/>
        <end position="101"/>
    </location>
</feature>
<dbReference type="AlphaFoldDB" id="A0AA94EME4"/>
<feature type="signal peptide" evidence="1">
    <location>
        <begin position="1"/>
        <end position="18"/>
    </location>
</feature>
<evidence type="ECO:0000313" key="3">
    <source>
        <dbReference type="Proteomes" id="UP000288002"/>
    </source>
</evidence>
<sequence length="101" mass="11273">MKMHFIAIAMAFSGAAQATTLKLDGEYGCEDQGTQQSRQVLMQNIMSDNPHYVAQRAEMRESLANLSTYMCKPLTGEFKVMKRQGSYTQVKTGAGPMWVTE</sequence>
<evidence type="ECO:0000313" key="2">
    <source>
        <dbReference type="EMBL" id="RVD77000.1"/>
    </source>
</evidence>
<comment type="caution">
    <text evidence="2">The sequence shown here is derived from an EMBL/GenBank/DDBJ whole genome shotgun (WGS) entry which is preliminary data.</text>
</comment>
<evidence type="ECO:0008006" key="4">
    <source>
        <dbReference type="Google" id="ProtNLM"/>
    </source>
</evidence>
<dbReference type="RefSeq" id="WP_127649914.1">
    <property type="nucleotide sequence ID" value="NZ_MKWS01000009.1"/>
</dbReference>